<dbReference type="AlphaFoldDB" id="W6USV1"/>
<gene>
    <name evidence="2" type="ORF">EGR_00660</name>
</gene>
<protein>
    <submittedName>
        <fullName evidence="2">Uncharacterized protein</fullName>
    </submittedName>
</protein>
<reference evidence="2 3" key="1">
    <citation type="journal article" date="2013" name="Nat. Genet.">
        <title>The genome of the hydatid tapeworm Echinococcus granulosus.</title>
        <authorList>
            <person name="Zheng H."/>
            <person name="Zhang W."/>
            <person name="Zhang L."/>
            <person name="Zhang Z."/>
            <person name="Li J."/>
            <person name="Lu G."/>
            <person name="Zhu Y."/>
            <person name="Wang Y."/>
            <person name="Huang Y."/>
            <person name="Liu J."/>
            <person name="Kang H."/>
            <person name="Chen J."/>
            <person name="Wang L."/>
            <person name="Chen A."/>
            <person name="Yu S."/>
            <person name="Gao Z."/>
            <person name="Jin L."/>
            <person name="Gu W."/>
            <person name="Wang Z."/>
            <person name="Zhao L."/>
            <person name="Shi B."/>
            <person name="Wen H."/>
            <person name="Lin R."/>
            <person name="Jones M.K."/>
            <person name="Brejova B."/>
            <person name="Vinar T."/>
            <person name="Zhao G."/>
            <person name="McManus D.P."/>
            <person name="Chen Z."/>
            <person name="Zhou Y."/>
            <person name="Wang S."/>
        </authorList>
    </citation>
    <scope>NUCLEOTIDE SEQUENCE [LARGE SCALE GENOMIC DNA]</scope>
</reference>
<feature type="compositionally biased region" description="Acidic residues" evidence="1">
    <location>
        <begin position="46"/>
        <end position="56"/>
    </location>
</feature>
<name>W6USV1_ECHGR</name>
<dbReference type="GeneID" id="36336375"/>
<dbReference type="KEGG" id="egl:EGR_00660"/>
<proteinExistence type="predicted"/>
<dbReference type="RefSeq" id="XP_024355906.1">
    <property type="nucleotide sequence ID" value="XM_024489909.1"/>
</dbReference>
<dbReference type="CTD" id="36336375"/>
<keyword evidence="3" id="KW-1185">Reference proteome</keyword>
<accession>W6USV1</accession>
<evidence type="ECO:0000256" key="1">
    <source>
        <dbReference type="SAM" id="MobiDB-lite"/>
    </source>
</evidence>
<sequence>MVIDEVDEDEFECDDNGEDEEEEEEKRASNEDATQRRPVPLHQGVEIEEVLDENEEESSKSKKKAKYLFVSTLTIDRSRHFSSMHFRTKNRYLAKLCSFYRKLKIALEFLNYQTDISYLTDHFSFIGKFSGILEYL</sequence>
<feature type="region of interest" description="Disordered" evidence="1">
    <location>
        <begin position="1"/>
        <end position="63"/>
    </location>
</feature>
<evidence type="ECO:0000313" key="2">
    <source>
        <dbReference type="EMBL" id="EUB64710.1"/>
    </source>
</evidence>
<evidence type="ECO:0000313" key="3">
    <source>
        <dbReference type="Proteomes" id="UP000019149"/>
    </source>
</evidence>
<dbReference type="EMBL" id="APAU02000002">
    <property type="protein sequence ID" value="EUB64710.1"/>
    <property type="molecule type" value="Genomic_DNA"/>
</dbReference>
<comment type="caution">
    <text evidence="2">The sequence shown here is derived from an EMBL/GenBank/DDBJ whole genome shotgun (WGS) entry which is preliminary data.</text>
</comment>
<feature type="compositionally biased region" description="Basic and acidic residues" evidence="1">
    <location>
        <begin position="25"/>
        <end position="35"/>
    </location>
</feature>
<dbReference type="Proteomes" id="UP000019149">
    <property type="component" value="Unassembled WGS sequence"/>
</dbReference>
<organism evidence="2 3">
    <name type="scientific">Echinococcus granulosus</name>
    <name type="common">Hydatid tapeworm</name>
    <dbReference type="NCBI Taxonomy" id="6210"/>
    <lineage>
        <taxon>Eukaryota</taxon>
        <taxon>Metazoa</taxon>
        <taxon>Spiralia</taxon>
        <taxon>Lophotrochozoa</taxon>
        <taxon>Platyhelminthes</taxon>
        <taxon>Cestoda</taxon>
        <taxon>Eucestoda</taxon>
        <taxon>Cyclophyllidea</taxon>
        <taxon>Taeniidae</taxon>
        <taxon>Echinococcus</taxon>
        <taxon>Echinococcus granulosus group</taxon>
    </lineage>
</organism>
<feature type="compositionally biased region" description="Acidic residues" evidence="1">
    <location>
        <begin position="1"/>
        <end position="24"/>
    </location>
</feature>